<reference evidence="1 2" key="1">
    <citation type="journal article" date="2018" name="BMC Genomics">
        <title>Comparative genomics of the wheat fungal pathogen Pyrenophora tritici-repentis reveals chromosomal variations and genome plasticity.</title>
        <authorList>
            <person name="Moolhuijzen P."/>
            <person name="See P.T."/>
            <person name="Hane J.K."/>
            <person name="Shi G."/>
            <person name="Liu Z."/>
            <person name="Oliver R.P."/>
            <person name="Moffat C.S."/>
        </authorList>
    </citation>
    <scope>NUCLEOTIDE SEQUENCE [LARGE SCALE GENOMIC DNA]</scope>
    <source>
        <strain evidence="1">M4</strain>
    </source>
</reference>
<protein>
    <submittedName>
        <fullName evidence="1">Uncharacterized protein</fullName>
    </submittedName>
</protein>
<dbReference type="GeneID" id="90954401"/>
<dbReference type="AlphaFoldDB" id="A0A834SAE7"/>
<sequence length="42" mass="4384">MRTSIIATFLAVITSPLLLPLPLFPIVAAAIQTNLVIPGALL</sequence>
<evidence type="ECO:0000313" key="2">
    <source>
        <dbReference type="Proteomes" id="UP000245464"/>
    </source>
</evidence>
<name>A0A834SAE7_9PLEO</name>
<gene>
    <name evidence="1" type="ORF">PtrM4_028170</name>
</gene>
<proteinExistence type="predicted"/>
<dbReference type="KEGG" id="ptrr:90954401"/>
<dbReference type="EMBL" id="NQIK02000001">
    <property type="protein sequence ID" value="KAF7578577.1"/>
    <property type="molecule type" value="Genomic_DNA"/>
</dbReference>
<accession>A0A834SAE7</accession>
<dbReference type="RefSeq" id="XP_065965998.1">
    <property type="nucleotide sequence ID" value="XM_066103796.1"/>
</dbReference>
<comment type="caution">
    <text evidence="1">The sequence shown here is derived from an EMBL/GenBank/DDBJ whole genome shotgun (WGS) entry which is preliminary data.</text>
</comment>
<dbReference type="Proteomes" id="UP000245464">
    <property type="component" value="Chromosome 1"/>
</dbReference>
<organism evidence="1 2">
    <name type="scientific">Pyrenophora tritici-repentis</name>
    <dbReference type="NCBI Taxonomy" id="45151"/>
    <lineage>
        <taxon>Eukaryota</taxon>
        <taxon>Fungi</taxon>
        <taxon>Dikarya</taxon>
        <taxon>Ascomycota</taxon>
        <taxon>Pezizomycotina</taxon>
        <taxon>Dothideomycetes</taxon>
        <taxon>Pleosporomycetidae</taxon>
        <taxon>Pleosporales</taxon>
        <taxon>Pleosporineae</taxon>
        <taxon>Pleosporaceae</taxon>
        <taxon>Pyrenophora</taxon>
    </lineage>
</organism>
<evidence type="ECO:0000313" key="1">
    <source>
        <dbReference type="EMBL" id="KAF7578577.1"/>
    </source>
</evidence>